<organism evidence="2 3">
    <name type="scientific">Gossypium raimondii</name>
    <name type="common">Peruvian cotton</name>
    <name type="synonym">Gossypium klotzschianum subsp. raimondii</name>
    <dbReference type="NCBI Taxonomy" id="29730"/>
    <lineage>
        <taxon>Eukaryota</taxon>
        <taxon>Viridiplantae</taxon>
        <taxon>Streptophyta</taxon>
        <taxon>Embryophyta</taxon>
        <taxon>Tracheophyta</taxon>
        <taxon>Spermatophyta</taxon>
        <taxon>Magnoliopsida</taxon>
        <taxon>eudicotyledons</taxon>
        <taxon>Gunneridae</taxon>
        <taxon>Pentapetalae</taxon>
        <taxon>rosids</taxon>
        <taxon>malvids</taxon>
        <taxon>Malvales</taxon>
        <taxon>Malvaceae</taxon>
        <taxon>Malvoideae</taxon>
        <taxon>Gossypium</taxon>
    </lineage>
</organism>
<name>A0A0D2TYG6_GOSRA</name>
<keyword evidence="1" id="KW-0472">Membrane</keyword>
<dbReference type="eggNOG" id="ENOG502S4EQ">
    <property type="taxonomic scope" value="Eukaryota"/>
</dbReference>
<sequence>MITRSKLVDQLRGYQIRSQNKCPALILFSPKPHITSWTDVGVATFWAIAFIMLMLLSYLSLYFRHYWLSIMAIWLGILLPIRLRSCRQKLVKKRERKFLLPLSM</sequence>
<accession>A0A0D2TYG6</accession>
<proteinExistence type="predicted"/>
<dbReference type="STRING" id="29730.A0A0D2TYG6"/>
<keyword evidence="1" id="KW-0812">Transmembrane</keyword>
<feature type="transmembrane region" description="Helical" evidence="1">
    <location>
        <begin position="65"/>
        <end position="83"/>
    </location>
</feature>
<protein>
    <submittedName>
        <fullName evidence="2">Uncharacterized protein</fullName>
    </submittedName>
</protein>
<evidence type="ECO:0000256" key="1">
    <source>
        <dbReference type="SAM" id="Phobius"/>
    </source>
</evidence>
<dbReference type="AlphaFoldDB" id="A0A0D2TYG6"/>
<dbReference type="Gramene" id="KJB48365">
    <property type="protein sequence ID" value="KJB48365"/>
    <property type="gene ID" value="B456_008G068300"/>
</dbReference>
<dbReference type="PANTHER" id="PTHR34936">
    <property type="entry name" value="EXPRESSED PROTEIN"/>
    <property type="match status" value="1"/>
</dbReference>
<dbReference type="Proteomes" id="UP000032304">
    <property type="component" value="Chromosome 8"/>
</dbReference>
<evidence type="ECO:0000313" key="2">
    <source>
        <dbReference type="EMBL" id="KJB48365.1"/>
    </source>
</evidence>
<gene>
    <name evidence="2" type="ORF">B456_008G068300</name>
</gene>
<dbReference type="OMA" id="IALYLRW"/>
<dbReference type="EMBL" id="CM001747">
    <property type="protein sequence ID" value="KJB48365.1"/>
    <property type="molecule type" value="Genomic_DNA"/>
</dbReference>
<evidence type="ECO:0000313" key="3">
    <source>
        <dbReference type="Proteomes" id="UP000032304"/>
    </source>
</evidence>
<dbReference type="PANTHER" id="PTHR34936:SF2">
    <property type="entry name" value="EXPRESSED PROTEIN"/>
    <property type="match status" value="1"/>
</dbReference>
<keyword evidence="1" id="KW-1133">Transmembrane helix</keyword>
<feature type="transmembrane region" description="Helical" evidence="1">
    <location>
        <begin position="40"/>
        <end position="59"/>
    </location>
</feature>
<reference evidence="2 3" key="1">
    <citation type="journal article" date="2012" name="Nature">
        <title>Repeated polyploidization of Gossypium genomes and the evolution of spinnable cotton fibres.</title>
        <authorList>
            <person name="Paterson A.H."/>
            <person name="Wendel J.F."/>
            <person name="Gundlach H."/>
            <person name="Guo H."/>
            <person name="Jenkins J."/>
            <person name="Jin D."/>
            <person name="Llewellyn D."/>
            <person name="Showmaker K.C."/>
            <person name="Shu S."/>
            <person name="Udall J."/>
            <person name="Yoo M.J."/>
            <person name="Byers R."/>
            <person name="Chen W."/>
            <person name="Doron-Faigenboim A."/>
            <person name="Duke M.V."/>
            <person name="Gong L."/>
            <person name="Grimwood J."/>
            <person name="Grover C."/>
            <person name="Grupp K."/>
            <person name="Hu G."/>
            <person name="Lee T.H."/>
            <person name="Li J."/>
            <person name="Lin L."/>
            <person name="Liu T."/>
            <person name="Marler B.S."/>
            <person name="Page J.T."/>
            <person name="Roberts A.W."/>
            <person name="Romanel E."/>
            <person name="Sanders W.S."/>
            <person name="Szadkowski E."/>
            <person name="Tan X."/>
            <person name="Tang H."/>
            <person name="Xu C."/>
            <person name="Wang J."/>
            <person name="Wang Z."/>
            <person name="Zhang D."/>
            <person name="Zhang L."/>
            <person name="Ashrafi H."/>
            <person name="Bedon F."/>
            <person name="Bowers J.E."/>
            <person name="Brubaker C.L."/>
            <person name="Chee P.W."/>
            <person name="Das S."/>
            <person name="Gingle A.R."/>
            <person name="Haigler C.H."/>
            <person name="Harker D."/>
            <person name="Hoffmann L.V."/>
            <person name="Hovav R."/>
            <person name="Jones D.C."/>
            <person name="Lemke C."/>
            <person name="Mansoor S."/>
            <person name="ur Rahman M."/>
            <person name="Rainville L.N."/>
            <person name="Rambani A."/>
            <person name="Reddy U.K."/>
            <person name="Rong J.K."/>
            <person name="Saranga Y."/>
            <person name="Scheffler B.E."/>
            <person name="Scheffler J.A."/>
            <person name="Stelly D.M."/>
            <person name="Triplett B.A."/>
            <person name="Van Deynze A."/>
            <person name="Vaslin M.F."/>
            <person name="Waghmare V.N."/>
            <person name="Walford S.A."/>
            <person name="Wright R.J."/>
            <person name="Zaki E.A."/>
            <person name="Zhang T."/>
            <person name="Dennis E.S."/>
            <person name="Mayer K.F."/>
            <person name="Peterson D.G."/>
            <person name="Rokhsar D.S."/>
            <person name="Wang X."/>
            <person name="Schmutz J."/>
        </authorList>
    </citation>
    <scope>NUCLEOTIDE SEQUENCE [LARGE SCALE GENOMIC DNA]</scope>
</reference>
<keyword evidence="3" id="KW-1185">Reference proteome</keyword>